<comment type="caution">
    <text evidence="14">The sequence shown here is derived from an EMBL/GenBank/DDBJ whole genome shotgun (WGS) entry which is preliminary data.</text>
</comment>
<gene>
    <name evidence="14" type="ORF">Krac_6303</name>
</gene>
<evidence type="ECO:0000259" key="12">
    <source>
        <dbReference type="PROSITE" id="PS50109"/>
    </source>
</evidence>
<evidence type="ECO:0000313" key="14">
    <source>
        <dbReference type="EMBL" id="EFH85142.1"/>
    </source>
</evidence>
<dbReference type="SMART" id="SM00388">
    <property type="entry name" value="HisKA"/>
    <property type="match status" value="1"/>
</dbReference>
<dbReference type="EC" id="2.7.13.3" evidence="3"/>
<accession>D6TYR7</accession>
<evidence type="ECO:0000256" key="2">
    <source>
        <dbReference type="ARBA" id="ARBA00004370"/>
    </source>
</evidence>
<evidence type="ECO:0000256" key="10">
    <source>
        <dbReference type="ARBA" id="ARBA00023136"/>
    </source>
</evidence>
<keyword evidence="8 11" id="KW-1133">Transmembrane helix</keyword>
<keyword evidence="5" id="KW-0808">Transferase</keyword>
<feature type="domain" description="Histidine kinase" evidence="12">
    <location>
        <begin position="251"/>
        <end position="485"/>
    </location>
</feature>
<feature type="transmembrane region" description="Helical" evidence="11">
    <location>
        <begin position="166"/>
        <end position="190"/>
    </location>
</feature>
<dbReference type="Proteomes" id="UP000004508">
    <property type="component" value="Unassembled WGS sequence"/>
</dbReference>
<dbReference type="Pfam" id="PF00512">
    <property type="entry name" value="HisKA"/>
    <property type="match status" value="1"/>
</dbReference>
<keyword evidence="6 11" id="KW-0812">Transmembrane</keyword>
<dbReference type="InterPro" id="IPR003660">
    <property type="entry name" value="HAMP_dom"/>
</dbReference>
<dbReference type="SMART" id="SM00304">
    <property type="entry name" value="HAMP"/>
    <property type="match status" value="1"/>
</dbReference>
<dbReference type="SMART" id="SM00387">
    <property type="entry name" value="HATPase_c"/>
    <property type="match status" value="1"/>
</dbReference>
<dbReference type="Gene3D" id="1.10.287.130">
    <property type="match status" value="1"/>
</dbReference>
<dbReference type="PANTHER" id="PTHR45436:SF5">
    <property type="entry name" value="SENSOR HISTIDINE KINASE TRCS"/>
    <property type="match status" value="1"/>
</dbReference>
<dbReference type="RefSeq" id="WP_007917192.1">
    <property type="nucleotide sequence ID" value="NZ_ADVG01000003.1"/>
</dbReference>
<dbReference type="FunFam" id="1.10.287.130:FF:000001">
    <property type="entry name" value="Two-component sensor histidine kinase"/>
    <property type="match status" value="1"/>
</dbReference>
<evidence type="ECO:0000256" key="3">
    <source>
        <dbReference type="ARBA" id="ARBA00012438"/>
    </source>
</evidence>
<dbReference type="Gene3D" id="3.30.565.10">
    <property type="entry name" value="Histidine kinase-like ATPase, C-terminal domain"/>
    <property type="match status" value="1"/>
</dbReference>
<dbReference type="SUPFAM" id="SSF158472">
    <property type="entry name" value="HAMP domain-like"/>
    <property type="match status" value="1"/>
</dbReference>
<evidence type="ECO:0000256" key="4">
    <source>
        <dbReference type="ARBA" id="ARBA00022553"/>
    </source>
</evidence>
<dbReference type="CDD" id="cd06225">
    <property type="entry name" value="HAMP"/>
    <property type="match status" value="1"/>
</dbReference>
<dbReference type="SUPFAM" id="SSF47384">
    <property type="entry name" value="Homodimeric domain of signal transducing histidine kinase"/>
    <property type="match status" value="1"/>
</dbReference>
<comment type="catalytic activity">
    <reaction evidence="1">
        <text>ATP + protein L-histidine = ADP + protein N-phospho-L-histidine.</text>
        <dbReference type="EC" id="2.7.13.3"/>
    </reaction>
</comment>
<sequence>MALSVLSLPGPFRSVRVRLMLWYLVVMALLLLAFCGILYGVVTQVALRNLEGNLRTTAQESVTTYERSHQLRVADLSTDPLNKKMVVLVFNARGEMLHTQGQLTPAMIWQIQQALPVPGEMTDRWLRSSATAGPTEYRFFAEALPYPSQEVLVVGSPRTDQLVVQYLFLGMGLAGPSILLLAAGCGYWLATRAMRPVRLMTQTAREIEETDLSRRLNLQSHDELGELASTFDQMLSRLEAAFKRQRQFTADASHELRTPLSIITLAVNRGIAHCHTPEEYLQVLQTIQMENARMSRLVNDLLLLARADGEQAGLKKERVDLSDVVLEAVARLLPFAEQCGIELVPGEFPALWVSGDQAALTSLFSNLIENALKYTAGVGDRVLVEGGCEIGEEKKRAWIRIEDNGPGIANHHLPSLFERFYRGDAARSVPQRATEETGDAPGSATSYGLGLSIVQWIAHAHGGEVCVQSEVGHGSRFEVRLPLLDHE</sequence>
<evidence type="ECO:0000256" key="11">
    <source>
        <dbReference type="SAM" id="Phobius"/>
    </source>
</evidence>
<evidence type="ECO:0000256" key="5">
    <source>
        <dbReference type="ARBA" id="ARBA00022679"/>
    </source>
</evidence>
<evidence type="ECO:0000256" key="1">
    <source>
        <dbReference type="ARBA" id="ARBA00000085"/>
    </source>
</evidence>
<evidence type="ECO:0000256" key="6">
    <source>
        <dbReference type="ARBA" id="ARBA00022692"/>
    </source>
</evidence>
<dbReference type="InterPro" id="IPR003594">
    <property type="entry name" value="HATPase_dom"/>
</dbReference>
<dbReference type="Gene3D" id="6.10.340.10">
    <property type="match status" value="1"/>
</dbReference>
<keyword evidence="4" id="KW-0597">Phosphoprotein</keyword>
<dbReference type="SUPFAM" id="SSF55874">
    <property type="entry name" value="ATPase domain of HSP90 chaperone/DNA topoisomerase II/histidine kinase"/>
    <property type="match status" value="1"/>
</dbReference>
<organism evidence="14 15">
    <name type="scientific">Ktedonobacter racemifer DSM 44963</name>
    <dbReference type="NCBI Taxonomy" id="485913"/>
    <lineage>
        <taxon>Bacteria</taxon>
        <taxon>Bacillati</taxon>
        <taxon>Chloroflexota</taxon>
        <taxon>Ktedonobacteria</taxon>
        <taxon>Ktedonobacterales</taxon>
        <taxon>Ktedonobacteraceae</taxon>
        <taxon>Ktedonobacter</taxon>
    </lineage>
</organism>
<dbReference type="InterPro" id="IPR005467">
    <property type="entry name" value="His_kinase_dom"/>
</dbReference>
<dbReference type="Pfam" id="PF00672">
    <property type="entry name" value="HAMP"/>
    <property type="match status" value="1"/>
</dbReference>
<dbReference type="STRING" id="485913.Krac_6303"/>
<keyword evidence="15" id="KW-1185">Reference proteome</keyword>
<dbReference type="GO" id="GO:0005886">
    <property type="term" value="C:plasma membrane"/>
    <property type="evidence" value="ECO:0007669"/>
    <property type="project" value="TreeGrafter"/>
</dbReference>
<dbReference type="PANTHER" id="PTHR45436">
    <property type="entry name" value="SENSOR HISTIDINE KINASE YKOH"/>
    <property type="match status" value="1"/>
</dbReference>
<dbReference type="GO" id="GO:0000155">
    <property type="term" value="F:phosphorelay sensor kinase activity"/>
    <property type="evidence" value="ECO:0007669"/>
    <property type="project" value="InterPro"/>
</dbReference>
<evidence type="ECO:0000256" key="9">
    <source>
        <dbReference type="ARBA" id="ARBA00023012"/>
    </source>
</evidence>
<reference evidence="14 15" key="1">
    <citation type="journal article" date="2011" name="Stand. Genomic Sci.">
        <title>Non-contiguous finished genome sequence and contextual data of the filamentous soil bacterium Ktedonobacter racemifer type strain (SOSP1-21).</title>
        <authorList>
            <person name="Chang Y.J."/>
            <person name="Land M."/>
            <person name="Hauser L."/>
            <person name="Chertkov O."/>
            <person name="Del Rio T.G."/>
            <person name="Nolan M."/>
            <person name="Copeland A."/>
            <person name="Tice H."/>
            <person name="Cheng J.F."/>
            <person name="Lucas S."/>
            <person name="Han C."/>
            <person name="Goodwin L."/>
            <person name="Pitluck S."/>
            <person name="Ivanova N."/>
            <person name="Ovchinikova G."/>
            <person name="Pati A."/>
            <person name="Chen A."/>
            <person name="Palaniappan K."/>
            <person name="Mavromatis K."/>
            <person name="Liolios K."/>
            <person name="Brettin T."/>
            <person name="Fiebig A."/>
            <person name="Rohde M."/>
            <person name="Abt B."/>
            <person name="Goker M."/>
            <person name="Detter J.C."/>
            <person name="Woyke T."/>
            <person name="Bristow J."/>
            <person name="Eisen J.A."/>
            <person name="Markowitz V."/>
            <person name="Hugenholtz P."/>
            <person name="Kyrpides N.C."/>
            <person name="Klenk H.P."/>
            <person name="Lapidus A."/>
        </authorList>
    </citation>
    <scope>NUCLEOTIDE SEQUENCE [LARGE SCALE GENOMIC DNA]</scope>
    <source>
        <strain evidence="15">DSM 44963</strain>
    </source>
</reference>
<evidence type="ECO:0000259" key="13">
    <source>
        <dbReference type="PROSITE" id="PS50885"/>
    </source>
</evidence>
<dbReference type="InterPro" id="IPR036890">
    <property type="entry name" value="HATPase_C_sf"/>
</dbReference>
<dbReference type="InterPro" id="IPR050428">
    <property type="entry name" value="TCS_sensor_his_kinase"/>
</dbReference>
<keyword evidence="9" id="KW-0902">Two-component regulatory system</keyword>
<dbReference type="InterPro" id="IPR004358">
    <property type="entry name" value="Sig_transdc_His_kin-like_C"/>
</dbReference>
<dbReference type="PROSITE" id="PS50109">
    <property type="entry name" value="HIS_KIN"/>
    <property type="match status" value="1"/>
</dbReference>
<dbReference type="InterPro" id="IPR003661">
    <property type="entry name" value="HisK_dim/P_dom"/>
</dbReference>
<name>D6TYR7_KTERA</name>
<dbReference type="CDD" id="cd00075">
    <property type="entry name" value="HATPase"/>
    <property type="match status" value="1"/>
</dbReference>
<dbReference type="OrthoDB" id="9786919at2"/>
<evidence type="ECO:0000256" key="7">
    <source>
        <dbReference type="ARBA" id="ARBA00022777"/>
    </source>
</evidence>
<dbReference type="AlphaFoldDB" id="D6TYR7"/>
<dbReference type="eggNOG" id="COG5002">
    <property type="taxonomic scope" value="Bacteria"/>
</dbReference>
<feature type="transmembrane region" description="Helical" evidence="11">
    <location>
        <begin position="21"/>
        <end position="42"/>
    </location>
</feature>
<dbReference type="InterPro" id="IPR036097">
    <property type="entry name" value="HisK_dim/P_sf"/>
</dbReference>
<proteinExistence type="predicted"/>
<dbReference type="InParanoid" id="D6TYR7"/>
<comment type="subcellular location">
    <subcellularLocation>
        <location evidence="2">Membrane</location>
    </subcellularLocation>
</comment>
<dbReference type="PRINTS" id="PR00344">
    <property type="entry name" value="BCTRLSENSOR"/>
</dbReference>
<dbReference type="CDD" id="cd00082">
    <property type="entry name" value="HisKA"/>
    <property type="match status" value="1"/>
</dbReference>
<keyword evidence="7 14" id="KW-0418">Kinase</keyword>
<evidence type="ECO:0000313" key="15">
    <source>
        <dbReference type="Proteomes" id="UP000004508"/>
    </source>
</evidence>
<dbReference type="PROSITE" id="PS50885">
    <property type="entry name" value="HAMP"/>
    <property type="match status" value="1"/>
</dbReference>
<dbReference type="Pfam" id="PF02518">
    <property type="entry name" value="HATPase_c"/>
    <property type="match status" value="1"/>
</dbReference>
<dbReference type="EMBL" id="ADVG01000003">
    <property type="protein sequence ID" value="EFH85142.1"/>
    <property type="molecule type" value="Genomic_DNA"/>
</dbReference>
<keyword evidence="10 11" id="KW-0472">Membrane</keyword>
<protein>
    <recommendedName>
        <fullName evidence="3">histidine kinase</fullName>
        <ecNumber evidence="3">2.7.13.3</ecNumber>
    </recommendedName>
</protein>
<evidence type="ECO:0000256" key="8">
    <source>
        <dbReference type="ARBA" id="ARBA00022989"/>
    </source>
</evidence>
<feature type="domain" description="HAMP" evidence="13">
    <location>
        <begin position="191"/>
        <end position="243"/>
    </location>
</feature>